<dbReference type="Pfam" id="PF08555">
    <property type="entry name" value="FAM32A"/>
    <property type="match status" value="1"/>
</dbReference>
<name>A0AAN7HFU5_9PEZI</name>
<gene>
    <name evidence="2" type="ORF">C8A03DRAFT_33244</name>
</gene>
<dbReference type="GO" id="GO:0005730">
    <property type="term" value="C:nucleolus"/>
    <property type="evidence" value="ECO:0007669"/>
    <property type="project" value="TreeGrafter"/>
</dbReference>
<comment type="caution">
    <text evidence="2">The sequence shown here is derived from an EMBL/GenBank/DDBJ whole genome shotgun (WGS) entry which is preliminary data.</text>
</comment>
<dbReference type="InterPro" id="IPR013865">
    <property type="entry name" value="FAM32A"/>
</dbReference>
<feature type="region of interest" description="Disordered" evidence="1">
    <location>
        <begin position="1"/>
        <end position="80"/>
    </location>
</feature>
<sequence length="135" mass="15171">MAPDDRKITPLRFKGGQPVVGKKKKKEKKSEDPAKKDEATEKEGGDAPDSKALKKRSRSGSPDSAKDKEEAYDPYAGKTAAERAFLERKRRKLQEDIESGRRPDLLKTHKERIAEFNAKLSRQTDHNDMPKIGPG</sequence>
<organism evidence="2 3">
    <name type="scientific">Achaetomium macrosporum</name>
    <dbReference type="NCBI Taxonomy" id="79813"/>
    <lineage>
        <taxon>Eukaryota</taxon>
        <taxon>Fungi</taxon>
        <taxon>Dikarya</taxon>
        <taxon>Ascomycota</taxon>
        <taxon>Pezizomycotina</taxon>
        <taxon>Sordariomycetes</taxon>
        <taxon>Sordariomycetidae</taxon>
        <taxon>Sordariales</taxon>
        <taxon>Chaetomiaceae</taxon>
        <taxon>Achaetomium</taxon>
    </lineage>
</organism>
<keyword evidence="3" id="KW-1185">Reference proteome</keyword>
<feature type="region of interest" description="Disordered" evidence="1">
    <location>
        <begin position="115"/>
        <end position="135"/>
    </location>
</feature>
<reference evidence="2" key="1">
    <citation type="journal article" date="2023" name="Mol. Phylogenet. Evol.">
        <title>Genome-scale phylogeny and comparative genomics of the fungal order Sordariales.</title>
        <authorList>
            <person name="Hensen N."/>
            <person name="Bonometti L."/>
            <person name="Westerberg I."/>
            <person name="Brannstrom I.O."/>
            <person name="Guillou S."/>
            <person name="Cros-Aarteil S."/>
            <person name="Calhoun S."/>
            <person name="Haridas S."/>
            <person name="Kuo A."/>
            <person name="Mondo S."/>
            <person name="Pangilinan J."/>
            <person name="Riley R."/>
            <person name="LaButti K."/>
            <person name="Andreopoulos B."/>
            <person name="Lipzen A."/>
            <person name="Chen C."/>
            <person name="Yan M."/>
            <person name="Daum C."/>
            <person name="Ng V."/>
            <person name="Clum A."/>
            <person name="Steindorff A."/>
            <person name="Ohm R.A."/>
            <person name="Martin F."/>
            <person name="Silar P."/>
            <person name="Natvig D.O."/>
            <person name="Lalanne C."/>
            <person name="Gautier V."/>
            <person name="Ament-Velasquez S.L."/>
            <person name="Kruys A."/>
            <person name="Hutchinson M.I."/>
            <person name="Powell A.J."/>
            <person name="Barry K."/>
            <person name="Miller A.N."/>
            <person name="Grigoriev I.V."/>
            <person name="Debuchy R."/>
            <person name="Gladieux P."/>
            <person name="Hiltunen Thoren M."/>
            <person name="Johannesson H."/>
        </authorList>
    </citation>
    <scope>NUCLEOTIDE SEQUENCE</scope>
    <source>
        <strain evidence="2">CBS 532.94</strain>
    </source>
</reference>
<dbReference type="PANTHER" id="PTHR13282">
    <property type="entry name" value="PROTEIN FAM32A"/>
    <property type="match status" value="1"/>
</dbReference>
<reference evidence="2" key="2">
    <citation type="submission" date="2023-05" db="EMBL/GenBank/DDBJ databases">
        <authorList>
            <consortium name="Lawrence Berkeley National Laboratory"/>
            <person name="Steindorff A."/>
            <person name="Hensen N."/>
            <person name="Bonometti L."/>
            <person name="Westerberg I."/>
            <person name="Brannstrom I.O."/>
            <person name="Guillou S."/>
            <person name="Cros-Aarteil S."/>
            <person name="Calhoun S."/>
            <person name="Haridas S."/>
            <person name="Kuo A."/>
            <person name="Mondo S."/>
            <person name="Pangilinan J."/>
            <person name="Riley R."/>
            <person name="Labutti K."/>
            <person name="Andreopoulos B."/>
            <person name="Lipzen A."/>
            <person name="Chen C."/>
            <person name="Yanf M."/>
            <person name="Daum C."/>
            <person name="Ng V."/>
            <person name="Clum A."/>
            <person name="Ohm R."/>
            <person name="Martin F."/>
            <person name="Silar P."/>
            <person name="Natvig D."/>
            <person name="Lalanne C."/>
            <person name="Gautier V."/>
            <person name="Ament-Velasquez S.L."/>
            <person name="Kruys A."/>
            <person name="Hutchinson M.I."/>
            <person name="Powell A.J."/>
            <person name="Barry K."/>
            <person name="Miller A.N."/>
            <person name="Grigoriev I.V."/>
            <person name="Debuchy R."/>
            <person name="Gladieux P."/>
            <person name="Thoren M.H."/>
            <person name="Johannesson H."/>
        </authorList>
    </citation>
    <scope>NUCLEOTIDE SEQUENCE</scope>
    <source>
        <strain evidence="2">CBS 532.94</strain>
    </source>
</reference>
<protein>
    <recommendedName>
        <fullName evidence="4">DUF1754-domain-containing protein</fullName>
    </recommendedName>
</protein>
<proteinExistence type="predicted"/>
<evidence type="ECO:0008006" key="4">
    <source>
        <dbReference type="Google" id="ProtNLM"/>
    </source>
</evidence>
<dbReference type="Proteomes" id="UP001303760">
    <property type="component" value="Unassembled WGS sequence"/>
</dbReference>
<dbReference type="EMBL" id="MU860085">
    <property type="protein sequence ID" value="KAK4238714.1"/>
    <property type="molecule type" value="Genomic_DNA"/>
</dbReference>
<evidence type="ECO:0000313" key="3">
    <source>
        <dbReference type="Proteomes" id="UP001303760"/>
    </source>
</evidence>
<dbReference type="AlphaFoldDB" id="A0AAN7HFU5"/>
<dbReference type="PANTHER" id="PTHR13282:SF6">
    <property type="entry name" value="PROTEIN FAM32A"/>
    <property type="match status" value="1"/>
</dbReference>
<feature type="compositionally biased region" description="Basic and acidic residues" evidence="1">
    <location>
        <begin position="28"/>
        <end position="52"/>
    </location>
</feature>
<evidence type="ECO:0000313" key="2">
    <source>
        <dbReference type="EMBL" id="KAK4238714.1"/>
    </source>
</evidence>
<evidence type="ECO:0000256" key="1">
    <source>
        <dbReference type="SAM" id="MobiDB-lite"/>
    </source>
</evidence>
<accession>A0AAN7HFU5</accession>